<dbReference type="Proteomes" id="UP000444318">
    <property type="component" value="Unassembled WGS sequence"/>
</dbReference>
<dbReference type="PRINTS" id="PR00039">
    <property type="entry name" value="HTHLYSR"/>
</dbReference>
<keyword evidence="2" id="KW-0805">Transcription regulation</keyword>
<evidence type="ECO:0000256" key="3">
    <source>
        <dbReference type="ARBA" id="ARBA00023125"/>
    </source>
</evidence>
<comment type="similarity">
    <text evidence="1">Belongs to the LysR transcriptional regulatory family.</text>
</comment>
<keyword evidence="4" id="KW-0804">Transcription</keyword>
<dbReference type="InterPro" id="IPR036388">
    <property type="entry name" value="WH-like_DNA-bd_sf"/>
</dbReference>
<proteinExistence type="inferred from homology"/>
<dbReference type="GO" id="GO:0003677">
    <property type="term" value="F:DNA binding"/>
    <property type="evidence" value="ECO:0007669"/>
    <property type="project" value="UniProtKB-KW"/>
</dbReference>
<dbReference type="InterPro" id="IPR005119">
    <property type="entry name" value="LysR_subst-bd"/>
</dbReference>
<name>A0A843SGI6_9BURK</name>
<dbReference type="SUPFAM" id="SSF46785">
    <property type="entry name" value="Winged helix' DNA-binding domain"/>
    <property type="match status" value="1"/>
</dbReference>
<protein>
    <submittedName>
        <fullName evidence="6">LysR family transcriptional regulator</fullName>
    </submittedName>
</protein>
<dbReference type="GO" id="GO:0003700">
    <property type="term" value="F:DNA-binding transcription factor activity"/>
    <property type="evidence" value="ECO:0007669"/>
    <property type="project" value="InterPro"/>
</dbReference>
<dbReference type="Pfam" id="PF03466">
    <property type="entry name" value="LysR_substrate"/>
    <property type="match status" value="1"/>
</dbReference>
<dbReference type="EMBL" id="WHUF01000004">
    <property type="protein sequence ID" value="MQA21240.1"/>
    <property type="molecule type" value="Genomic_DNA"/>
</dbReference>
<dbReference type="PROSITE" id="PS50931">
    <property type="entry name" value="HTH_LYSR"/>
    <property type="match status" value="1"/>
</dbReference>
<dbReference type="InterPro" id="IPR050176">
    <property type="entry name" value="LTTR"/>
</dbReference>
<dbReference type="InterPro" id="IPR000847">
    <property type="entry name" value="LysR_HTH_N"/>
</dbReference>
<dbReference type="RefSeq" id="WP_152806583.1">
    <property type="nucleotide sequence ID" value="NZ_WHUF01000004.1"/>
</dbReference>
<dbReference type="InterPro" id="IPR036390">
    <property type="entry name" value="WH_DNA-bd_sf"/>
</dbReference>
<sequence>MSYLLHLRSFLSVYRHNSISRAALALQLTQPAVSRHIKILEARLQSQLFTRLPRGLAPTPSAIELERQAGPHLDALDALVGSGAGQRDDLAGVVHVGATSGFSRLLLSALNTLPRYAIRLDLRAMPPPALVAALVARELDVAVTLARIPHKGIDYELLFEGRQQLVCAPALRDRLPRSAAPKGLPLIDLQGPVPPLASFWREVFGSSPELPSAVVPDYQTALEAAAAGAGLAVVPECLCRPLLHAGQLIALPLPKRAPQFALYIASAKGGGASGRASVCRQQLIDAARNW</sequence>
<evidence type="ECO:0000259" key="5">
    <source>
        <dbReference type="PROSITE" id="PS50931"/>
    </source>
</evidence>
<organism evidence="6 7">
    <name type="scientific">Rugamonas rivuli</name>
    <dbReference type="NCBI Taxonomy" id="2743358"/>
    <lineage>
        <taxon>Bacteria</taxon>
        <taxon>Pseudomonadati</taxon>
        <taxon>Pseudomonadota</taxon>
        <taxon>Betaproteobacteria</taxon>
        <taxon>Burkholderiales</taxon>
        <taxon>Oxalobacteraceae</taxon>
        <taxon>Telluria group</taxon>
        <taxon>Rugamonas</taxon>
    </lineage>
</organism>
<dbReference type="Pfam" id="PF00126">
    <property type="entry name" value="HTH_1"/>
    <property type="match status" value="1"/>
</dbReference>
<dbReference type="Gene3D" id="1.10.10.10">
    <property type="entry name" value="Winged helix-like DNA-binding domain superfamily/Winged helix DNA-binding domain"/>
    <property type="match status" value="1"/>
</dbReference>
<dbReference type="PANTHER" id="PTHR30579">
    <property type="entry name" value="TRANSCRIPTIONAL REGULATOR"/>
    <property type="match status" value="1"/>
</dbReference>
<dbReference type="SUPFAM" id="SSF53850">
    <property type="entry name" value="Periplasmic binding protein-like II"/>
    <property type="match status" value="1"/>
</dbReference>
<evidence type="ECO:0000256" key="2">
    <source>
        <dbReference type="ARBA" id="ARBA00023015"/>
    </source>
</evidence>
<dbReference type="AlphaFoldDB" id="A0A843SGI6"/>
<dbReference type="Gene3D" id="3.40.190.10">
    <property type="entry name" value="Periplasmic binding protein-like II"/>
    <property type="match status" value="2"/>
</dbReference>
<evidence type="ECO:0000256" key="1">
    <source>
        <dbReference type="ARBA" id="ARBA00009437"/>
    </source>
</evidence>
<feature type="domain" description="HTH lysR-type" evidence="5">
    <location>
        <begin position="1"/>
        <end position="59"/>
    </location>
</feature>
<evidence type="ECO:0000313" key="6">
    <source>
        <dbReference type="EMBL" id="MQA21240.1"/>
    </source>
</evidence>
<evidence type="ECO:0000313" key="7">
    <source>
        <dbReference type="Proteomes" id="UP000444318"/>
    </source>
</evidence>
<gene>
    <name evidence="6" type="ORF">GEV01_17100</name>
</gene>
<keyword evidence="3" id="KW-0238">DNA-binding</keyword>
<accession>A0A843SGI6</accession>
<reference evidence="6 7" key="1">
    <citation type="submission" date="2019-10" db="EMBL/GenBank/DDBJ databases">
        <title>Two novel species isolated from a subtropical stream in China.</title>
        <authorList>
            <person name="Lu H."/>
        </authorList>
    </citation>
    <scope>NUCLEOTIDE SEQUENCE [LARGE SCALE GENOMIC DNA]</scope>
    <source>
        <strain evidence="6 7">FT103W</strain>
    </source>
</reference>
<keyword evidence="7" id="KW-1185">Reference proteome</keyword>
<evidence type="ECO:0000256" key="4">
    <source>
        <dbReference type="ARBA" id="ARBA00023163"/>
    </source>
</evidence>
<comment type="caution">
    <text evidence="6">The sequence shown here is derived from an EMBL/GenBank/DDBJ whole genome shotgun (WGS) entry which is preliminary data.</text>
</comment>